<dbReference type="InterPro" id="IPR003593">
    <property type="entry name" value="AAA+_ATPase"/>
</dbReference>
<feature type="transmembrane region" description="Helical" evidence="8">
    <location>
        <begin position="44"/>
        <end position="69"/>
    </location>
</feature>
<dbReference type="CDD" id="cd18547">
    <property type="entry name" value="ABC_6TM_Tm288_like"/>
    <property type="match status" value="1"/>
</dbReference>
<dbReference type="InterPro" id="IPR003439">
    <property type="entry name" value="ABC_transporter-like_ATP-bd"/>
</dbReference>
<proteinExistence type="inferred from homology"/>
<evidence type="ECO:0000313" key="11">
    <source>
        <dbReference type="EMBL" id="MEE3928505.1"/>
    </source>
</evidence>
<evidence type="ECO:0000256" key="5">
    <source>
        <dbReference type="ARBA" id="ARBA00022840"/>
    </source>
</evidence>
<feature type="domain" description="ABC transporter" evidence="9">
    <location>
        <begin position="384"/>
        <end position="620"/>
    </location>
</feature>
<dbReference type="Gene3D" id="3.40.50.300">
    <property type="entry name" value="P-loop containing nucleotide triphosphate hydrolases"/>
    <property type="match status" value="1"/>
</dbReference>
<dbReference type="PANTHER" id="PTHR43394">
    <property type="entry name" value="ATP-DEPENDENT PERMEASE MDL1, MITOCHONDRIAL"/>
    <property type="match status" value="1"/>
</dbReference>
<dbReference type="InterPro" id="IPR036640">
    <property type="entry name" value="ABC1_TM_sf"/>
</dbReference>
<dbReference type="Pfam" id="PF00664">
    <property type="entry name" value="ABC_membrane"/>
    <property type="match status" value="1"/>
</dbReference>
<dbReference type="SUPFAM" id="SSF90123">
    <property type="entry name" value="ABC transporter transmembrane region"/>
    <property type="match status" value="1"/>
</dbReference>
<dbReference type="Gene3D" id="1.20.1560.10">
    <property type="entry name" value="ABC transporter type 1, transmembrane domain"/>
    <property type="match status" value="1"/>
</dbReference>
<comment type="subcellular location">
    <subcellularLocation>
        <location evidence="1">Cell membrane</location>
        <topology evidence="1">Multi-pass membrane protein</topology>
    </subcellularLocation>
</comment>
<evidence type="ECO:0000259" key="9">
    <source>
        <dbReference type="PROSITE" id="PS50893"/>
    </source>
</evidence>
<keyword evidence="3 8" id="KW-0812">Transmembrane</keyword>
<feature type="transmembrane region" description="Helical" evidence="8">
    <location>
        <begin position="280"/>
        <end position="301"/>
    </location>
</feature>
<evidence type="ECO:0000256" key="2">
    <source>
        <dbReference type="ARBA" id="ARBA00005417"/>
    </source>
</evidence>
<keyword evidence="5 11" id="KW-0067">ATP-binding</keyword>
<evidence type="ECO:0000256" key="6">
    <source>
        <dbReference type="ARBA" id="ARBA00022989"/>
    </source>
</evidence>
<dbReference type="CDD" id="cd03254">
    <property type="entry name" value="ABCC_Glucan_exporter_like"/>
    <property type="match status" value="1"/>
</dbReference>
<dbReference type="EMBL" id="JAZDWZ010000008">
    <property type="protein sequence ID" value="MEE3928505.1"/>
    <property type="molecule type" value="Genomic_DNA"/>
</dbReference>
<dbReference type="InterPro" id="IPR017871">
    <property type="entry name" value="ABC_transporter-like_CS"/>
</dbReference>
<feature type="domain" description="ABC transmembrane type-1" evidence="10">
    <location>
        <begin position="45"/>
        <end position="342"/>
    </location>
</feature>
<dbReference type="PROSITE" id="PS00211">
    <property type="entry name" value="ABC_TRANSPORTER_1"/>
    <property type="match status" value="1"/>
</dbReference>
<keyword evidence="12" id="KW-1185">Reference proteome</keyword>
<reference evidence="11" key="1">
    <citation type="submission" date="2024-01" db="EMBL/GenBank/DDBJ databases">
        <title>Genome sequence of Mycoplasma ciconiae type strain DSM 25251.</title>
        <authorList>
            <person name="Spergser J."/>
        </authorList>
    </citation>
    <scope>NUCLEOTIDE SEQUENCE [LARGE SCALE GENOMIC DNA]</scope>
    <source>
        <strain evidence="11">DSM 25251</strain>
    </source>
</reference>
<gene>
    <name evidence="11" type="ORF">V2E24_02860</name>
</gene>
<dbReference type="Proteomes" id="UP001344817">
    <property type="component" value="Unassembled WGS sequence"/>
</dbReference>
<evidence type="ECO:0000256" key="1">
    <source>
        <dbReference type="ARBA" id="ARBA00004651"/>
    </source>
</evidence>
<accession>A0ABU7MM36</accession>
<dbReference type="PROSITE" id="PS50929">
    <property type="entry name" value="ABC_TM1F"/>
    <property type="match status" value="1"/>
</dbReference>
<dbReference type="PANTHER" id="PTHR43394:SF1">
    <property type="entry name" value="ATP-BINDING CASSETTE SUB-FAMILY B MEMBER 10, MITOCHONDRIAL"/>
    <property type="match status" value="1"/>
</dbReference>
<evidence type="ECO:0000256" key="7">
    <source>
        <dbReference type="ARBA" id="ARBA00023136"/>
    </source>
</evidence>
<protein>
    <submittedName>
        <fullName evidence="11">ABC transporter ATP-binding protein</fullName>
    </submittedName>
</protein>
<name>A0ABU7MM36_9BACT</name>
<sequence length="624" mass="71541">MHRKITNNTLKKLFKKPKKQKNNVNAFLVVKEFLKYIKQEKRRFLVGFIISFFNATFYIIGTIFIGYIFRKYIETAITNHNNYTLDIKGFSIDMSIMTIAFILYWIFRYWEKRIYIKITYESSGRMRKEVMEKLLKMPISYYDSQKAGDLISTLINDINNVSNTLFGVLNTAIFNFFSILFSIIFMFLTSAKLTLIVIPMAVFMFGLSLLVLKKSQPLFIKQQDAWGQLGAVVEEMIHNTKVTNAFNQRKTVMNEFSKIARNIKKTAFKGDLISRSIDPWFGLTLYVINLSVAFIGVYFYLTKVQIWGINGLGVDSQGHATAGFIITYIALNWNLLGPVQDLLLLNFKIQLGIASSNRIFKLLELNDKSANIENITFENVSGQVIFKNVWFKYNKDSENYQLKDASFIAKKGQKIAIVGPTGAGKTTIVNLLSKFYDYDKGSILIDKYELKNISKNNLRSFMSIVLQDSFFFNDTIMNNLKLANPQAKDEDIIQIAKLIGAHHFILSMEKGYDTLIENNGANLSHGQRQMFSIIQAILADKQILILDEATSNVDSFTEEIIQNALNKLMENKTSFIIAHRLSTIKNADLILVVKAGVIIERGTHQELMDQKGFYYSLNTTHYNN</sequence>
<keyword evidence="6 8" id="KW-1133">Transmembrane helix</keyword>
<dbReference type="PROSITE" id="PS50893">
    <property type="entry name" value="ABC_TRANSPORTER_2"/>
    <property type="match status" value="1"/>
</dbReference>
<feature type="transmembrane region" description="Helical" evidence="8">
    <location>
        <begin position="193"/>
        <end position="212"/>
    </location>
</feature>
<dbReference type="SMART" id="SM00382">
    <property type="entry name" value="AAA"/>
    <property type="match status" value="1"/>
</dbReference>
<keyword evidence="7 8" id="KW-0472">Membrane</keyword>
<dbReference type="GO" id="GO:0005524">
    <property type="term" value="F:ATP binding"/>
    <property type="evidence" value="ECO:0007669"/>
    <property type="project" value="UniProtKB-KW"/>
</dbReference>
<dbReference type="SUPFAM" id="SSF52540">
    <property type="entry name" value="P-loop containing nucleoside triphosphate hydrolases"/>
    <property type="match status" value="1"/>
</dbReference>
<dbReference type="InterPro" id="IPR027417">
    <property type="entry name" value="P-loop_NTPase"/>
</dbReference>
<evidence type="ECO:0000256" key="3">
    <source>
        <dbReference type="ARBA" id="ARBA00022692"/>
    </source>
</evidence>
<dbReference type="Pfam" id="PF00005">
    <property type="entry name" value="ABC_tran"/>
    <property type="match status" value="1"/>
</dbReference>
<feature type="transmembrane region" description="Helical" evidence="8">
    <location>
        <begin position="89"/>
        <end position="107"/>
    </location>
</feature>
<comment type="similarity">
    <text evidence="2">Belongs to the ABC transporter superfamily.</text>
</comment>
<organism evidence="11 12">
    <name type="scientific">Mycoplasmopsis ciconiae</name>
    <dbReference type="NCBI Taxonomy" id="561067"/>
    <lineage>
        <taxon>Bacteria</taxon>
        <taxon>Bacillati</taxon>
        <taxon>Mycoplasmatota</taxon>
        <taxon>Mycoplasmoidales</taxon>
        <taxon>Metamycoplasmataceae</taxon>
        <taxon>Mycoplasmopsis</taxon>
    </lineage>
</organism>
<evidence type="ECO:0000259" key="10">
    <source>
        <dbReference type="PROSITE" id="PS50929"/>
    </source>
</evidence>
<dbReference type="InterPro" id="IPR039421">
    <property type="entry name" value="Type_1_exporter"/>
</dbReference>
<dbReference type="RefSeq" id="WP_330500917.1">
    <property type="nucleotide sequence ID" value="NZ_JAZDWZ010000008.1"/>
</dbReference>
<evidence type="ECO:0000313" key="12">
    <source>
        <dbReference type="Proteomes" id="UP001344817"/>
    </source>
</evidence>
<keyword evidence="4" id="KW-0547">Nucleotide-binding</keyword>
<feature type="transmembrane region" description="Helical" evidence="8">
    <location>
        <begin position="165"/>
        <end position="187"/>
    </location>
</feature>
<dbReference type="InterPro" id="IPR011527">
    <property type="entry name" value="ABC1_TM_dom"/>
</dbReference>
<evidence type="ECO:0000256" key="8">
    <source>
        <dbReference type="SAM" id="Phobius"/>
    </source>
</evidence>
<comment type="caution">
    <text evidence="11">The sequence shown here is derived from an EMBL/GenBank/DDBJ whole genome shotgun (WGS) entry which is preliminary data.</text>
</comment>
<evidence type="ECO:0000256" key="4">
    <source>
        <dbReference type="ARBA" id="ARBA00022741"/>
    </source>
</evidence>